<dbReference type="EnsemblMetazoa" id="Aqu2.1.29963_001">
    <property type="protein sequence ID" value="Aqu2.1.29963_001"/>
    <property type="gene ID" value="Aqu2.1.29963"/>
</dbReference>
<organism evidence="8">
    <name type="scientific">Amphimedon queenslandica</name>
    <name type="common">Sponge</name>
    <dbReference type="NCBI Taxonomy" id="400682"/>
    <lineage>
        <taxon>Eukaryota</taxon>
        <taxon>Metazoa</taxon>
        <taxon>Porifera</taxon>
        <taxon>Demospongiae</taxon>
        <taxon>Heteroscleromorpha</taxon>
        <taxon>Haplosclerida</taxon>
        <taxon>Niphatidae</taxon>
        <taxon>Amphimedon</taxon>
    </lineage>
</organism>
<reference evidence="8" key="2">
    <citation type="submission" date="2017-05" db="UniProtKB">
        <authorList>
            <consortium name="EnsemblMetazoa"/>
        </authorList>
    </citation>
    <scope>IDENTIFICATION</scope>
</reference>
<dbReference type="PROSITE" id="PS50922">
    <property type="entry name" value="TLC"/>
    <property type="match status" value="1"/>
</dbReference>
<evidence type="ECO:0000256" key="3">
    <source>
        <dbReference type="ARBA" id="ARBA00022989"/>
    </source>
</evidence>
<dbReference type="EnsemblMetazoa" id="XM_003387043.3">
    <property type="protein sequence ID" value="XP_003387091.1"/>
    <property type="gene ID" value="LOC100633895"/>
</dbReference>
<sequence length="256" mass="29071">MTVDLNVPQEGINIPTSDDLVMKDSSLMGQLPLTAIFTSFFFWANLYFYVCVFNRTCSPEWNCRIVTALHGTVASILSFGSCFVFGPWPFTYIAQPNTQLHTAIITISIGYFIFDFIWCLWYQTEGIVMLAHHVVSLVGFTYSLYTGSYGSELTAVLGGSEVTNPFLQTRWFLKEMQLYKGRTAFIIDTLFFVTYLCFRLGLGTALHYTIQTYPKLDLVPTLGGNAFYIISVVFGVQITLFYVKKYILKTKRIPPP</sequence>
<feature type="transmembrane region" description="Helical" evidence="6">
    <location>
        <begin position="184"/>
        <end position="206"/>
    </location>
</feature>
<dbReference type="KEGG" id="aqu:100633895"/>
<keyword evidence="9" id="KW-1185">Reference proteome</keyword>
<feature type="transmembrane region" description="Helical" evidence="6">
    <location>
        <begin position="226"/>
        <end position="243"/>
    </location>
</feature>
<evidence type="ECO:0000313" key="9">
    <source>
        <dbReference type="Proteomes" id="UP000007879"/>
    </source>
</evidence>
<dbReference type="PANTHER" id="PTHR31898:SF1">
    <property type="entry name" value="TLC DOMAIN-CONTAINING PROTEIN 5"/>
    <property type="match status" value="1"/>
</dbReference>
<evidence type="ECO:0000256" key="5">
    <source>
        <dbReference type="PROSITE-ProRule" id="PRU00205"/>
    </source>
</evidence>
<protein>
    <recommendedName>
        <fullName evidence="7">TLC domain-containing protein</fullName>
    </recommendedName>
</protein>
<accession>A0A1X7UQB9</accession>
<name>A0A1X7UQB9_AMPQE</name>
<feature type="transmembrane region" description="Helical" evidence="6">
    <location>
        <begin position="31"/>
        <end position="53"/>
    </location>
</feature>
<comment type="subcellular location">
    <subcellularLocation>
        <location evidence="1">Membrane</location>
        <topology evidence="1">Multi-pass membrane protein</topology>
    </subcellularLocation>
</comment>
<keyword evidence="2 5" id="KW-0812">Transmembrane</keyword>
<dbReference type="Pfam" id="PF03798">
    <property type="entry name" value="TRAM_LAG1_CLN8"/>
    <property type="match status" value="1"/>
</dbReference>
<evidence type="ECO:0000256" key="2">
    <source>
        <dbReference type="ARBA" id="ARBA00022692"/>
    </source>
</evidence>
<dbReference type="PANTHER" id="PTHR31898">
    <property type="entry name" value="TRANSMEMBRANE PROTEIN 136"/>
    <property type="match status" value="1"/>
</dbReference>
<dbReference type="InterPro" id="IPR042512">
    <property type="entry name" value="TLCD5"/>
</dbReference>
<feature type="transmembrane region" description="Helical" evidence="6">
    <location>
        <begin position="65"/>
        <end position="88"/>
    </location>
</feature>
<dbReference type="OMA" id="YEACEWT"/>
<dbReference type="eggNOG" id="KOG4474">
    <property type="taxonomic scope" value="Eukaryota"/>
</dbReference>
<feature type="transmembrane region" description="Helical" evidence="6">
    <location>
        <begin position="100"/>
        <end position="122"/>
    </location>
</feature>
<dbReference type="Proteomes" id="UP000007879">
    <property type="component" value="Unassembled WGS sequence"/>
</dbReference>
<reference evidence="9" key="1">
    <citation type="journal article" date="2010" name="Nature">
        <title>The Amphimedon queenslandica genome and the evolution of animal complexity.</title>
        <authorList>
            <person name="Srivastava M."/>
            <person name="Simakov O."/>
            <person name="Chapman J."/>
            <person name="Fahey B."/>
            <person name="Gauthier M.E."/>
            <person name="Mitros T."/>
            <person name="Richards G.S."/>
            <person name="Conaco C."/>
            <person name="Dacre M."/>
            <person name="Hellsten U."/>
            <person name="Larroux C."/>
            <person name="Putnam N.H."/>
            <person name="Stanke M."/>
            <person name="Adamska M."/>
            <person name="Darling A."/>
            <person name="Degnan S.M."/>
            <person name="Oakley T.H."/>
            <person name="Plachetzki D.C."/>
            <person name="Zhai Y."/>
            <person name="Adamski M."/>
            <person name="Calcino A."/>
            <person name="Cummins S.F."/>
            <person name="Goodstein D.M."/>
            <person name="Harris C."/>
            <person name="Jackson D.J."/>
            <person name="Leys S.P."/>
            <person name="Shu S."/>
            <person name="Woodcroft B.J."/>
            <person name="Vervoort M."/>
            <person name="Kosik K.S."/>
            <person name="Manning G."/>
            <person name="Degnan B.M."/>
            <person name="Rokhsar D.S."/>
        </authorList>
    </citation>
    <scope>NUCLEOTIDE SEQUENCE [LARGE SCALE GENOMIC DNA]</scope>
</reference>
<proteinExistence type="predicted"/>
<dbReference type="SMART" id="SM00724">
    <property type="entry name" value="TLC"/>
    <property type="match status" value="1"/>
</dbReference>
<dbReference type="InParanoid" id="A0A1X7UQB9"/>
<evidence type="ECO:0000256" key="4">
    <source>
        <dbReference type="ARBA" id="ARBA00023136"/>
    </source>
</evidence>
<evidence type="ECO:0000259" key="7">
    <source>
        <dbReference type="PROSITE" id="PS50922"/>
    </source>
</evidence>
<keyword evidence="4 5" id="KW-0472">Membrane</keyword>
<gene>
    <name evidence="8" type="primary">100633895</name>
</gene>
<dbReference type="GO" id="GO:0016020">
    <property type="term" value="C:membrane"/>
    <property type="evidence" value="ECO:0007669"/>
    <property type="project" value="UniProtKB-SubCell"/>
</dbReference>
<dbReference type="InterPro" id="IPR006634">
    <property type="entry name" value="TLC-dom"/>
</dbReference>
<evidence type="ECO:0000256" key="6">
    <source>
        <dbReference type="SAM" id="Phobius"/>
    </source>
</evidence>
<keyword evidence="3 6" id="KW-1133">Transmembrane helix</keyword>
<dbReference type="STRING" id="400682.A0A1X7UQB9"/>
<feature type="domain" description="TLC" evidence="7">
    <location>
        <begin position="56"/>
        <end position="242"/>
    </location>
</feature>
<dbReference type="AlphaFoldDB" id="A0A1X7UQB9"/>
<evidence type="ECO:0000313" key="8">
    <source>
        <dbReference type="EnsemblMetazoa" id="Aqu2.1.29963_001"/>
    </source>
</evidence>
<evidence type="ECO:0000256" key="1">
    <source>
        <dbReference type="ARBA" id="ARBA00004141"/>
    </source>
</evidence>
<dbReference type="OrthoDB" id="506011at2759"/>